<name>A0ABS8ZNE9_9PSEU</name>
<evidence type="ECO:0000259" key="8">
    <source>
        <dbReference type="Pfam" id="PF23764"/>
    </source>
</evidence>
<dbReference type="Pfam" id="PF23764">
    <property type="entry name" value="Beta-barrel_GLAA-B_II"/>
    <property type="match status" value="1"/>
</dbReference>
<dbReference type="InterPro" id="IPR003343">
    <property type="entry name" value="Big_2"/>
</dbReference>
<accession>A0ABS8ZNE9</accession>
<dbReference type="Proteomes" id="UP001521150">
    <property type="component" value="Unassembled WGS sequence"/>
</dbReference>
<evidence type="ECO:0000256" key="1">
    <source>
        <dbReference type="ARBA" id="ARBA00001255"/>
    </source>
</evidence>
<keyword evidence="3" id="KW-0677">Repeat</keyword>
<evidence type="ECO:0000313" key="9">
    <source>
        <dbReference type="EMBL" id="MCE7008156.1"/>
    </source>
</evidence>
<keyword evidence="10" id="KW-1185">Reference proteome</keyword>
<evidence type="ECO:0000259" key="6">
    <source>
        <dbReference type="Pfam" id="PF02368"/>
    </source>
</evidence>
<dbReference type="RefSeq" id="WP_233729685.1">
    <property type="nucleotide sequence ID" value="NZ_JAJVCN010000003.1"/>
</dbReference>
<reference evidence="9 10" key="1">
    <citation type="submission" date="2021-12" db="EMBL/GenBank/DDBJ databases">
        <title>Genome sequence of Kibdelosporangium philippinense ATCC 49844.</title>
        <authorList>
            <person name="Fedorov E.A."/>
            <person name="Omeragic M."/>
            <person name="Shalygina K.F."/>
            <person name="Maclea K.S."/>
        </authorList>
    </citation>
    <scope>NUCLEOTIDE SEQUENCE [LARGE SCALE GENOMIC DNA]</scope>
    <source>
        <strain evidence="9 10">ATCC 49844</strain>
    </source>
</reference>
<evidence type="ECO:0000256" key="4">
    <source>
        <dbReference type="ARBA" id="ARBA00022801"/>
    </source>
</evidence>
<keyword evidence="4" id="KW-0378">Hydrolase</keyword>
<dbReference type="InterPro" id="IPR024535">
    <property type="entry name" value="RHGA/B-epi-like_pectate_lyase"/>
</dbReference>
<dbReference type="InterPro" id="IPR056441">
    <property type="entry name" value="Beta-barrel_GLAA-B_II"/>
</dbReference>
<feature type="domain" description="GLAA-B beta-barrel" evidence="8">
    <location>
        <begin position="367"/>
        <end position="410"/>
    </location>
</feature>
<comment type="catalytic activity">
    <reaction evidence="1">
        <text>Hydrolysis of terminal, non-reducing alpha-D-galactose residues in alpha-D-galactosides, including galactose oligosaccharides, galactomannans and galactolipids.</text>
        <dbReference type="EC" id="3.2.1.22"/>
    </reaction>
</comment>
<dbReference type="InterPro" id="IPR008964">
    <property type="entry name" value="Invasin/intimin_cell_adhesion"/>
</dbReference>
<dbReference type="Gene3D" id="2.160.20.10">
    <property type="entry name" value="Single-stranded right-handed beta-helix, Pectin lyase-like"/>
    <property type="match status" value="2"/>
</dbReference>
<gene>
    <name evidence="9" type="ORF">LWC34_35865</name>
</gene>
<dbReference type="Pfam" id="PF12708">
    <property type="entry name" value="Pect-lyase_RHGA_epim"/>
    <property type="match status" value="1"/>
</dbReference>
<proteinExistence type="predicted"/>
<comment type="caution">
    <text evidence="9">The sequence shown here is derived from an EMBL/GenBank/DDBJ whole genome shotgun (WGS) entry which is preliminary data.</text>
</comment>
<dbReference type="SMART" id="SM00710">
    <property type="entry name" value="PbH1"/>
    <property type="match status" value="5"/>
</dbReference>
<dbReference type="SUPFAM" id="SSF51126">
    <property type="entry name" value="Pectin lyase-like"/>
    <property type="match status" value="1"/>
</dbReference>
<dbReference type="InterPro" id="IPR011050">
    <property type="entry name" value="Pectin_lyase_fold/virulence"/>
</dbReference>
<dbReference type="Gene3D" id="2.60.40.1080">
    <property type="match status" value="1"/>
</dbReference>
<comment type="catalytic activity">
    <reaction evidence="2">
        <text>Hydrolysis of terminal, non-reducing branched (1-&gt;3)-alpha-D-galactosidic residues, producing free D-galactose.</text>
        <dbReference type="EC" id="3.2.1.n1"/>
    </reaction>
</comment>
<evidence type="ECO:0000256" key="3">
    <source>
        <dbReference type="ARBA" id="ARBA00022737"/>
    </source>
</evidence>
<dbReference type="InterPro" id="IPR012334">
    <property type="entry name" value="Pectin_lyas_fold"/>
</dbReference>
<organism evidence="9 10">
    <name type="scientific">Kibdelosporangium philippinense</name>
    <dbReference type="NCBI Taxonomy" id="211113"/>
    <lineage>
        <taxon>Bacteria</taxon>
        <taxon>Bacillati</taxon>
        <taxon>Actinomycetota</taxon>
        <taxon>Actinomycetes</taxon>
        <taxon>Pseudonocardiales</taxon>
        <taxon>Pseudonocardiaceae</taxon>
        <taxon>Kibdelosporangium</taxon>
    </lineage>
</organism>
<feature type="domain" description="Rhamnogalacturonase A/B/Epimerase-like pectate lyase" evidence="7">
    <location>
        <begin position="32"/>
        <end position="76"/>
    </location>
</feature>
<dbReference type="Pfam" id="PF02368">
    <property type="entry name" value="Big_2"/>
    <property type="match status" value="1"/>
</dbReference>
<dbReference type="InterPro" id="IPR006626">
    <property type="entry name" value="PbH1"/>
</dbReference>
<feature type="domain" description="BIG2" evidence="6">
    <location>
        <begin position="647"/>
        <end position="710"/>
    </location>
</feature>
<dbReference type="EMBL" id="JAJVCN010000003">
    <property type="protein sequence ID" value="MCE7008156.1"/>
    <property type="molecule type" value="Genomic_DNA"/>
</dbReference>
<evidence type="ECO:0000313" key="10">
    <source>
        <dbReference type="Proteomes" id="UP001521150"/>
    </source>
</evidence>
<keyword evidence="5" id="KW-0326">Glycosidase</keyword>
<evidence type="ECO:0000256" key="5">
    <source>
        <dbReference type="ARBA" id="ARBA00023295"/>
    </source>
</evidence>
<evidence type="ECO:0000259" key="7">
    <source>
        <dbReference type="Pfam" id="PF12708"/>
    </source>
</evidence>
<evidence type="ECO:0000256" key="2">
    <source>
        <dbReference type="ARBA" id="ARBA00001271"/>
    </source>
</evidence>
<sequence length="741" mass="80067">MSLHFTPSAVATESTSDIGAMVQVDNSRRTVVEVTDFGADRTGRKDSAAGIAAAVAHAKRLNRPTTVHFAPGTYQIYPERAPKRELYISNTIGADQALKTKSIGILVEDMRDVVVDGGGSTIMNHGFQTVFAAIRSTDVRFTNFKQDWVAPKTVDITVAETGVRDGRAYRVISVPPTYPYAIEGTSVRWNGERSPVTGQPYWTGTNSFNYAQVYDPVSNKARRISNQVFKNVAEITDLGNRKLEIVYSNGVPPTDNGYVYVMREDTRDTAAALFWESARISVDHMRLGYLHGFGMVGQFSEDITVDSVVFKTDRKTGRITSGFADHIQMSGVKGTVRITNCVFDNPQDDPINVHGTYLKVTGAEGKQLRLEYMHNQTSGFPQFYPGDVIELVSSRTMLTLPGATATVVSVDGPTGRSVPPGVDPATYLRTMTVVVDRPLPDAVIAAPGDFAAENVTYTPSVVIKNNTFTAVPTRGILVTTRKPVLIEDNHFDGMTMASIYISSDARSWYESGPVQDVVIRGNVFDRPASPVIFFDPTNQEVVPGQPVHRNVRIEDNDFNLISGTVIGGRSVGDLTFRDNRINHYSGLHLTGPDRPLYAGSTAKLATDAPSPSSTAPLFTFDGGDDITFAGNHYDKGFNQRVSTTNMPASEVTVSGDALTLNADNITSTPVSVTYTSSAPSVATVDSNGVVTGHRKGRAVITAQATIGGKRVRSNPLTVSVASMPEVPKGQSAHLLVSGYPC</sequence>
<protein>
    <submittedName>
        <fullName evidence="9">Ig-like domain-containing protein</fullName>
    </submittedName>
</protein>
<dbReference type="SUPFAM" id="SSF49373">
    <property type="entry name" value="Invasin/intimin cell-adhesion fragments"/>
    <property type="match status" value="1"/>
</dbReference>